<proteinExistence type="predicted"/>
<keyword evidence="2" id="KW-0472">Membrane</keyword>
<gene>
    <name evidence="3" type="ORF">GPECTOR_67g272</name>
</gene>
<feature type="transmembrane region" description="Helical" evidence="2">
    <location>
        <begin position="308"/>
        <end position="335"/>
    </location>
</feature>
<reference evidence="4" key="1">
    <citation type="journal article" date="2016" name="Nat. Commun.">
        <title>The Gonium pectorale genome demonstrates co-option of cell cycle regulation during the evolution of multicellularity.</title>
        <authorList>
            <person name="Hanschen E.R."/>
            <person name="Marriage T.N."/>
            <person name="Ferris P.J."/>
            <person name="Hamaji T."/>
            <person name="Toyoda A."/>
            <person name="Fujiyama A."/>
            <person name="Neme R."/>
            <person name="Noguchi H."/>
            <person name="Minakuchi Y."/>
            <person name="Suzuki M."/>
            <person name="Kawai-Toyooka H."/>
            <person name="Smith D.R."/>
            <person name="Sparks H."/>
            <person name="Anderson J."/>
            <person name="Bakaric R."/>
            <person name="Luria V."/>
            <person name="Karger A."/>
            <person name="Kirschner M.W."/>
            <person name="Durand P.M."/>
            <person name="Michod R.E."/>
            <person name="Nozaki H."/>
            <person name="Olson B.J."/>
        </authorList>
    </citation>
    <scope>NUCLEOTIDE SEQUENCE [LARGE SCALE GENOMIC DNA]</scope>
    <source>
        <strain evidence="4">NIES-2863</strain>
    </source>
</reference>
<dbReference type="AlphaFoldDB" id="A0A150G3H4"/>
<evidence type="ECO:0000256" key="2">
    <source>
        <dbReference type="SAM" id="Phobius"/>
    </source>
</evidence>
<evidence type="ECO:0000313" key="4">
    <source>
        <dbReference type="Proteomes" id="UP000075714"/>
    </source>
</evidence>
<evidence type="ECO:0000256" key="1">
    <source>
        <dbReference type="SAM" id="MobiDB-lite"/>
    </source>
</evidence>
<comment type="caution">
    <text evidence="3">The sequence shown here is derived from an EMBL/GenBank/DDBJ whole genome shotgun (WGS) entry which is preliminary data.</text>
</comment>
<dbReference type="STRING" id="33097.A0A150G3H4"/>
<sequence length="462" mass="48284">MLDYNTCQCFFVGVGLLAGGIGVLVGAPKTRARKIDRINAAVAAWDNPTAPTGWRQFQQFNGTVSVSPPASQAGNPACVAAAKTLVLLAAACPTDVYREEGGRFQAVKQLSYCASVDFNTMALCNMEVTFQVLNSGNSTPSALVKVPSPVYPNAGNVIINTRYIEGVHKCGGGKNCDLVRCNNKCSSEFGGTYSCTKRQCDTIRAYVENVAIKVYYKPGTTPFIADTANPSMGPASAGANVLPSGYWWTRNGVNGGQIKGAMWTYEGLTYPNQPVYVVLQVRSSADPWLAYLAETSGWGAFGISKGAIIGIGTALIVVGSVIIAAVILFGLCLCWGKSLAKRQPLERPRGCIAGIAWSWGRSSLPPSQTTNAYAVPMGQPAPGAGYQYSPATGAYQYPPAYGAGGAVPASGYAYPPPPADGQQSGAYGAPYYSQQPGAGPSQPYGAAPAEGYPYGQPPPAKA</sequence>
<protein>
    <submittedName>
        <fullName evidence="3">Uncharacterized protein</fullName>
    </submittedName>
</protein>
<dbReference type="EMBL" id="LSYV01000068">
    <property type="protein sequence ID" value="KXZ44432.1"/>
    <property type="molecule type" value="Genomic_DNA"/>
</dbReference>
<feature type="region of interest" description="Disordered" evidence="1">
    <location>
        <begin position="412"/>
        <end position="462"/>
    </location>
</feature>
<organism evidence="3 4">
    <name type="scientific">Gonium pectorale</name>
    <name type="common">Green alga</name>
    <dbReference type="NCBI Taxonomy" id="33097"/>
    <lineage>
        <taxon>Eukaryota</taxon>
        <taxon>Viridiplantae</taxon>
        <taxon>Chlorophyta</taxon>
        <taxon>core chlorophytes</taxon>
        <taxon>Chlorophyceae</taxon>
        <taxon>CS clade</taxon>
        <taxon>Chlamydomonadales</taxon>
        <taxon>Volvocaceae</taxon>
        <taxon>Gonium</taxon>
    </lineage>
</organism>
<keyword evidence="4" id="KW-1185">Reference proteome</keyword>
<evidence type="ECO:0000313" key="3">
    <source>
        <dbReference type="EMBL" id="KXZ44432.1"/>
    </source>
</evidence>
<dbReference type="Proteomes" id="UP000075714">
    <property type="component" value="Unassembled WGS sequence"/>
</dbReference>
<dbReference type="OrthoDB" id="535914at2759"/>
<name>A0A150G3H4_GONPE</name>
<accession>A0A150G3H4</accession>
<keyword evidence="2" id="KW-1133">Transmembrane helix</keyword>
<keyword evidence="2" id="KW-0812">Transmembrane</keyword>